<accession>A0A7S8EAP5</accession>
<evidence type="ECO:0000256" key="1">
    <source>
        <dbReference type="ARBA" id="ARBA00004651"/>
    </source>
</evidence>
<feature type="transmembrane region" description="Helical" evidence="7">
    <location>
        <begin position="131"/>
        <end position="152"/>
    </location>
</feature>
<comment type="similarity">
    <text evidence="7">Belongs to the binding-protein-dependent transport system permease family.</text>
</comment>
<proteinExistence type="inferred from homology"/>
<dbReference type="SUPFAM" id="SSF161098">
    <property type="entry name" value="MetI-like"/>
    <property type="match status" value="1"/>
</dbReference>
<keyword evidence="2 7" id="KW-0813">Transport</keyword>
<dbReference type="CDD" id="cd06261">
    <property type="entry name" value="TM_PBP2"/>
    <property type="match status" value="1"/>
</dbReference>
<keyword evidence="10" id="KW-1185">Reference proteome</keyword>
<dbReference type="KEGG" id="pmet:G4Y79_02920"/>
<comment type="subcellular location">
    <subcellularLocation>
        <location evidence="1 7">Cell membrane</location>
        <topology evidence="1 7">Multi-pass membrane protein</topology>
    </subcellularLocation>
</comment>
<feature type="transmembrane region" description="Helical" evidence="7">
    <location>
        <begin position="98"/>
        <end position="119"/>
    </location>
</feature>
<dbReference type="AlphaFoldDB" id="A0A7S8EAP5"/>
<dbReference type="PANTHER" id="PTHR30193">
    <property type="entry name" value="ABC TRANSPORTER PERMEASE PROTEIN"/>
    <property type="match status" value="1"/>
</dbReference>
<evidence type="ECO:0000256" key="7">
    <source>
        <dbReference type="RuleBase" id="RU363032"/>
    </source>
</evidence>
<dbReference type="RefSeq" id="WP_195171415.1">
    <property type="nucleotide sequence ID" value="NZ_CP062983.1"/>
</dbReference>
<name>A0A7S8EAP5_9CHLR</name>
<keyword evidence="4 7" id="KW-0812">Transmembrane</keyword>
<feature type="transmembrane region" description="Helical" evidence="7">
    <location>
        <begin position="32"/>
        <end position="59"/>
    </location>
</feature>
<evidence type="ECO:0000256" key="3">
    <source>
        <dbReference type="ARBA" id="ARBA00022475"/>
    </source>
</evidence>
<evidence type="ECO:0000313" key="9">
    <source>
        <dbReference type="EMBL" id="QPC83348.1"/>
    </source>
</evidence>
<evidence type="ECO:0000256" key="5">
    <source>
        <dbReference type="ARBA" id="ARBA00022989"/>
    </source>
</evidence>
<feature type="transmembrane region" description="Helical" evidence="7">
    <location>
        <begin position="227"/>
        <end position="249"/>
    </location>
</feature>
<feature type="transmembrane region" description="Helical" evidence="7">
    <location>
        <begin position="286"/>
        <end position="309"/>
    </location>
</feature>
<evidence type="ECO:0000313" key="10">
    <source>
        <dbReference type="Proteomes" id="UP000594468"/>
    </source>
</evidence>
<protein>
    <submittedName>
        <fullName evidence="9">Sugar ABC transporter permease</fullName>
    </submittedName>
</protein>
<reference evidence="9 10" key="1">
    <citation type="submission" date="2020-02" db="EMBL/GenBank/DDBJ databases">
        <authorList>
            <person name="Zheng R.K."/>
            <person name="Sun C.M."/>
        </authorList>
    </citation>
    <scope>NUCLEOTIDE SEQUENCE [LARGE SCALE GENOMIC DNA]</scope>
    <source>
        <strain evidence="10">rifampicinis</strain>
    </source>
</reference>
<gene>
    <name evidence="9" type="ORF">G4Y79_02920</name>
</gene>
<feature type="domain" description="ABC transmembrane type-1" evidence="8">
    <location>
        <begin position="94"/>
        <end position="307"/>
    </location>
</feature>
<organism evidence="9 10">
    <name type="scientific">Phototrophicus methaneseepsis</name>
    <dbReference type="NCBI Taxonomy" id="2710758"/>
    <lineage>
        <taxon>Bacteria</taxon>
        <taxon>Bacillati</taxon>
        <taxon>Chloroflexota</taxon>
        <taxon>Candidatus Thermofontia</taxon>
        <taxon>Phototrophicales</taxon>
        <taxon>Phototrophicaceae</taxon>
        <taxon>Phototrophicus</taxon>
    </lineage>
</organism>
<feature type="transmembrane region" description="Helical" evidence="7">
    <location>
        <begin position="182"/>
        <end position="206"/>
    </location>
</feature>
<dbReference type="Gene3D" id="1.10.3720.10">
    <property type="entry name" value="MetI-like"/>
    <property type="match status" value="1"/>
</dbReference>
<keyword evidence="6 7" id="KW-0472">Membrane</keyword>
<feature type="transmembrane region" description="Helical" evidence="7">
    <location>
        <begin position="255"/>
        <end position="274"/>
    </location>
</feature>
<dbReference type="EMBL" id="CP062983">
    <property type="protein sequence ID" value="QPC83348.1"/>
    <property type="molecule type" value="Genomic_DNA"/>
</dbReference>
<dbReference type="InterPro" id="IPR035906">
    <property type="entry name" value="MetI-like_sf"/>
</dbReference>
<dbReference type="PROSITE" id="PS50928">
    <property type="entry name" value="ABC_TM1"/>
    <property type="match status" value="1"/>
</dbReference>
<evidence type="ECO:0000259" key="8">
    <source>
        <dbReference type="PROSITE" id="PS50928"/>
    </source>
</evidence>
<dbReference type="GO" id="GO:0005886">
    <property type="term" value="C:plasma membrane"/>
    <property type="evidence" value="ECO:0007669"/>
    <property type="project" value="UniProtKB-SubCell"/>
</dbReference>
<sequence>MDTTVVSNANSQEHPSPISQSLKRLLFSRGSWVGYLFILPWFIGMIWFDAFPLVANIYLGSTDYAVGPVENANWVGLDNYVKMFTEDELFIKSIGNTVYYIVLSVPLTLLLSFGIALLLNTNIRMMGLFRTIYYIPSVIPIVAASVIFLWMFNARSGAVNQLLYAVGIQPIRWLTNPDYIKLTLVLVGLWGFGSQMIVFLAALQGIPAHLYEAVSIDGGGLFARLRYVTIPLMTPTIFFNMLVGLIASFQVFATAFIMLGANGGALQSGLFYMMHTYNNAFRYFQMGYAAALSLVLFIAMFLVNAVMMWSSNRWVYYGDE</sequence>
<dbReference type="Proteomes" id="UP000594468">
    <property type="component" value="Chromosome"/>
</dbReference>
<evidence type="ECO:0000256" key="2">
    <source>
        <dbReference type="ARBA" id="ARBA00022448"/>
    </source>
</evidence>
<keyword evidence="5 7" id="KW-1133">Transmembrane helix</keyword>
<dbReference type="GO" id="GO:0055085">
    <property type="term" value="P:transmembrane transport"/>
    <property type="evidence" value="ECO:0007669"/>
    <property type="project" value="InterPro"/>
</dbReference>
<dbReference type="InterPro" id="IPR000515">
    <property type="entry name" value="MetI-like"/>
</dbReference>
<evidence type="ECO:0000256" key="4">
    <source>
        <dbReference type="ARBA" id="ARBA00022692"/>
    </source>
</evidence>
<evidence type="ECO:0000256" key="6">
    <source>
        <dbReference type="ARBA" id="ARBA00023136"/>
    </source>
</evidence>
<keyword evidence="3" id="KW-1003">Cell membrane</keyword>
<dbReference type="Pfam" id="PF00528">
    <property type="entry name" value="BPD_transp_1"/>
    <property type="match status" value="1"/>
</dbReference>
<dbReference type="InterPro" id="IPR051393">
    <property type="entry name" value="ABC_transporter_permease"/>
</dbReference>
<dbReference type="PANTHER" id="PTHR30193:SF1">
    <property type="entry name" value="ABC TRANSPORTER PERMEASE PROTEIN YESP-RELATED"/>
    <property type="match status" value="1"/>
</dbReference>